<dbReference type="InterPro" id="IPR012337">
    <property type="entry name" value="RNaseH-like_sf"/>
</dbReference>
<dbReference type="Proteomes" id="UP001430377">
    <property type="component" value="Unassembled WGS sequence"/>
</dbReference>
<keyword evidence="3" id="KW-1185">Reference proteome</keyword>
<dbReference type="SUPFAM" id="SSF53098">
    <property type="entry name" value="Ribonuclease H-like"/>
    <property type="match status" value="1"/>
</dbReference>
<proteinExistence type="predicted"/>
<accession>A0AAW4PZQ9</accession>
<dbReference type="Gene3D" id="3.30.420.10">
    <property type="entry name" value="Ribonuclease H-like superfamily/Ribonuclease H"/>
    <property type="match status" value="1"/>
</dbReference>
<dbReference type="InterPro" id="IPR038717">
    <property type="entry name" value="Tc1-like_DDE_dom"/>
</dbReference>
<dbReference type="InterPro" id="IPR047655">
    <property type="entry name" value="Transpos_IS630-like"/>
</dbReference>
<dbReference type="AlphaFoldDB" id="A0AAW4PZQ9"/>
<organism evidence="2 3">
    <name type="scientific">Haloarcula rubra</name>
    <dbReference type="NCBI Taxonomy" id="2487747"/>
    <lineage>
        <taxon>Archaea</taxon>
        <taxon>Methanobacteriati</taxon>
        <taxon>Methanobacteriota</taxon>
        <taxon>Stenosarchaea group</taxon>
        <taxon>Halobacteria</taxon>
        <taxon>Halobacteriales</taxon>
        <taxon>Haloarculaceae</taxon>
        <taxon>Haloarcula</taxon>
    </lineage>
</organism>
<sequence length="185" mass="21529">MNAPNFGKLPKKLSKTLSEEYTTVAIDQTRKTIGCDLYRSWFPRGQRVNLPFWRRSKGVKLLGAVSDKREFFATEVSDRFTSDVTIRFLRALQDEFGEKIHVLLDNASYFKSQQVRDFVEETQIEVSYFPRGSPDLNPVEECWRQLKRSLGNRFFGSIDELRPAVTTALRQINPPQITDYLRRSV</sequence>
<dbReference type="GO" id="GO:0003676">
    <property type="term" value="F:nucleic acid binding"/>
    <property type="evidence" value="ECO:0007669"/>
    <property type="project" value="InterPro"/>
</dbReference>
<name>A0AAW4PZQ9_9EURY</name>
<dbReference type="InterPro" id="IPR036397">
    <property type="entry name" value="RNaseH_sf"/>
</dbReference>
<evidence type="ECO:0000313" key="3">
    <source>
        <dbReference type="Proteomes" id="UP001430377"/>
    </source>
</evidence>
<dbReference type="NCBIfam" id="NF033545">
    <property type="entry name" value="transpos_IS630"/>
    <property type="match status" value="1"/>
</dbReference>
<feature type="domain" description="Tc1-like transposase DDE" evidence="1">
    <location>
        <begin position="23"/>
        <end position="162"/>
    </location>
</feature>
<evidence type="ECO:0000259" key="1">
    <source>
        <dbReference type="Pfam" id="PF13358"/>
    </source>
</evidence>
<protein>
    <submittedName>
        <fullName evidence="2">IS630 family transposase</fullName>
    </submittedName>
</protein>
<dbReference type="Pfam" id="PF13358">
    <property type="entry name" value="DDE_3"/>
    <property type="match status" value="1"/>
</dbReference>
<dbReference type="RefSeq" id="WP_220620468.1">
    <property type="nucleotide sequence ID" value="NZ_RKLR01000016.1"/>
</dbReference>
<reference evidence="2 3" key="1">
    <citation type="submission" date="2021-06" db="EMBL/GenBank/DDBJ databases">
        <title>Halomicroarcula sp. a new haloarchaeum isolated from saline soil.</title>
        <authorList>
            <person name="Duran-Viseras A."/>
            <person name="Sanchez-Porro C."/>
            <person name="Ventosa A."/>
        </authorList>
    </citation>
    <scope>NUCLEOTIDE SEQUENCE [LARGE SCALE GENOMIC DNA]</scope>
    <source>
        <strain evidence="2 3">F13</strain>
    </source>
</reference>
<evidence type="ECO:0000313" key="2">
    <source>
        <dbReference type="EMBL" id="MBX0325604.1"/>
    </source>
</evidence>
<comment type="caution">
    <text evidence="2">The sequence shown here is derived from an EMBL/GenBank/DDBJ whole genome shotgun (WGS) entry which is preliminary data.</text>
</comment>
<gene>
    <name evidence="2" type="ORF">EGH21_21510</name>
</gene>
<dbReference type="EMBL" id="RKLR01000016">
    <property type="protein sequence ID" value="MBX0325604.1"/>
    <property type="molecule type" value="Genomic_DNA"/>
</dbReference>